<dbReference type="Proteomes" id="UP000187313">
    <property type="component" value="Unassembled WGS sequence"/>
</dbReference>
<evidence type="ECO:0000313" key="3">
    <source>
        <dbReference type="Proteomes" id="UP000187313"/>
    </source>
</evidence>
<dbReference type="Pfam" id="PF02368">
    <property type="entry name" value="Big_2"/>
    <property type="match status" value="2"/>
</dbReference>
<dbReference type="SUPFAM" id="SSF49373">
    <property type="entry name" value="Invasin/intimin cell-adhesion fragments"/>
    <property type="match status" value="2"/>
</dbReference>
<dbReference type="EMBL" id="MPTD01000001">
    <property type="protein sequence ID" value="OMD55645.1"/>
    <property type="molecule type" value="Genomic_DNA"/>
</dbReference>
<name>A0ABX3HZZ1_9BACL</name>
<dbReference type="SMART" id="SM00635">
    <property type="entry name" value="BID_2"/>
    <property type="match status" value="2"/>
</dbReference>
<protein>
    <recommendedName>
        <fullName evidence="1">BIG2 domain-containing protein</fullName>
    </recommendedName>
</protein>
<feature type="domain" description="BIG2" evidence="1">
    <location>
        <begin position="1400"/>
        <end position="1469"/>
    </location>
</feature>
<dbReference type="NCBIfam" id="TIGR04215">
    <property type="entry name" value="choice_anch_A"/>
    <property type="match status" value="1"/>
</dbReference>
<keyword evidence="3" id="KW-1185">Reference proteome</keyword>
<dbReference type="InterPro" id="IPR026588">
    <property type="entry name" value="Choice_anch_A"/>
</dbReference>
<dbReference type="RefSeq" id="WP_076297884.1">
    <property type="nucleotide sequence ID" value="NZ_MPTD01000001.1"/>
</dbReference>
<evidence type="ECO:0000313" key="2">
    <source>
        <dbReference type="EMBL" id="OMD55645.1"/>
    </source>
</evidence>
<proteinExistence type="predicted"/>
<dbReference type="Pfam" id="PF20597">
    <property type="entry name" value="pAdhesive_15"/>
    <property type="match status" value="1"/>
</dbReference>
<feature type="domain" description="BIG2" evidence="1">
    <location>
        <begin position="1107"/>
        <end position="1182"/>
    </location>
</feature>
<evidence type="ECO:0000259" key="1">
    <source>
        <dbReference type="SMART" id="SM00635"/>
    </source>
</evidence>
<dbReference type="Gene3D" id="2.60.40.1080">
    <property type="match status" value="2"/>
</dbReference>
<dbReference type="InterPro" id="IPR008964">
    <property type="entry name" value="Invasin/intimin_cell_adhesion"/>
</dbReference>
<sequence length="1479" mass="162779">MKFASNKRIYLFTVTILLLLLLVPPLKNHFTNVEASSNDYQIRMLEITDSGSSELTSLKAGLSNFTVDTMSMKRFVALRDDLDGRYDAIYIGKGTYSTSGVSGKDHNTKLVMNDITNLKAKEITDYFINKGLYVIFHKQPFSTPTQNGILYKTFNTYQALTPKSNVLFFNDSELNTFISELKKSNSTYLSKMKQRPQLEITNKSQIIEYGASVPKIYRPGDELTFKFNVSNVNLGTNPILVKLYLGLDKSIKMTEDQVVATTSLSTSAIGEIKYKLPKTYSGLLYWKLEAVDSLNQKVLSDFTTGTIQFKGKKTMVNVLQILPDGNNDSQLINNELVMDPSYLQNVSKDYELVIETKSMTQFNEYIKSKENSTPKYGLNGTYDMLLFGFRDVYNEKALIDELSSNAVLNFINDTKQSVMFTHDTIYIASNNKSSQWINKFQGITGQTSPQTNLGLNAPSTSTSVTPVNDGLLTQYPFNLSEQDDKNKVANTHNQYFTLDLEDSTIIPWYNITGSNRDINDSWNHYYTYSKGSVTYSGTGHIIGTSYNRTQATSFPKWEQKLFVNTMYRAFTGANHAPEITVHTPMDKSIKPSYQNQLVVSYTVDDWDLKDKNLFTSIKFKQNDNVITGYTMNEKAILSGETVTQNFNNPLPAGGNLQIEITARDRQGAISTKTINVTVQKIESNLTIQRTQSNSTVEKGNPITFTYTVTPNAVPYLAVDPGEQGIEDLVISNVQFEEKFPPNLEFSDPLPEGMSKSGTLIEGYTLSKNLGNINYKLTESNNVKSYTPINNSANTFSLTAIPQEKKAYLLDNSKIYYDEIHAATSSFPGSNAPVSSLGIANDYSIFMLENIDFPNNGFTNNWRIAAGGNINIASFSLGGSLTNADTTATVVAGRNLTLNGGSMKGMAYYGGNITAPAYLINQTQHKDNYIDFTEVGKKLKNRSLYYAAIPETSKSTDLYQTITLKGTDPKLNVFHLNPTNGSINSLSIDTPSTSTTVVNISGENVTISNGTNTLTGVSSKNVLYNFYEATSFSLRGYKLYGTVLAPLANISFTGDIVGSFIGKSISGYNGGHSIDLSPFTGDLPNPTPVTRERVTISFSPISFEAIVKVANIKLQDTVIRVDSELKLLPVITPEDANNKEVSWLSKQPDIVSISDTGVIRGLKAGEATLVVTARDVRSDGSHVFTTAKVKVVSADLTITGAKDAIVGEKVPFEASYEPFDETIIGYEWSIKPGANSANATITKNTDPSIGSKATLLANRSGSVTIVATVKTDRKPNGAIYSKEHTVTITNPVREIQINGDSFVNIGNEIPLNVSVVQPVENSDPVEYVWSLEGDGSNYATYVPTPDNKTIKLKGNKFTKSVKVKVIVKGSSPVIEAFKEIAIGVKLTNLSLPSPFKIGVGPDNSRDLFNNGLVLWPESLIKNDFKDKLLWTSSNTAILTVSADGKITGLKKGKATITVSYIEDPKIQASVEVTVENEDRY</sequence>
<reference evidence="2 3" key="1">
    <citation type="submission" date="2016-10" db="EMBL/GenBank/DDBJ databases">
        <title>Paenibacillus species isolates.</title>
        <authorList>
            <person name="Beno S.M."/>
        </authorList>
    </citation>
    <scope>NUCLEOTIDE SEQUENCE [LARGE SCALE GENOMIC DNA]</scope>
    <source>
        <strain evidence="2 3">FSL R5-0923</strain>
    </source>
</reference>
<gene>
    <name evidence="2" type="ORF">BSK51_00340</name>
</gene>
<organism evidence="2 3">
    <name type="scientific">Paenibacillus odorifer</name>
    <dbReference type="NCBI Taxonomy" id="189426"/>
    <lineage>
        <taxon>Bacteria</taxon>
        <taxon>Bacillati</taxon>
        <taxon>Bacillota</taxon>
        <taxon>Bacilli</taxon>
        <taxon>Bacillales</taxon>
        <taxon>Paenibacillaceae</taxon>
        <taxon>Paenibacillus</taxon>
    </lineage>
</organism>
<comment type="caution">
    <text evidence="2">The sequence shown here is derived from an EMBL/GenBank/DDBJ whole genome shotgun (WGS) entry which is preliminary data.</text>
</comment>
<dbReference type="InterPro" id="IPR003343">
    <property type="entry name" value="Big_2"/>
</dbReference>
<accession>A0ABX3HZZ1</accession>